<accession>A0A915ZYG9</accession>
<comment type="similarity">
    <text evidence="1">Belongs to the heat shock protein 70 family.</text>
</comment>
<dbReference type="AlphaFoldDB" id="A0A915ZYG9"/>
<protein>
    <submittedName>
        <fullName evidence="4">Uncharacterized protein</fullName>
    </submittedName>
</protein>
<dbReference type="Proteomes" id="UP000684084">
    <property type="component" value="Unassembled WGS sequence"/>
</dbReference>
<evidence type="ECO:0000256" key="3">
    <source>
        <dbReference type="ARBA" id="ARBA00022840"/>
    </source>
</evidence>
<dbReference type="OrthoDB" id="2401965at2759"/>
<dbReference type="GO" id="GO:0140662">
    <property type="term" value="F:ATP-dependent protein folding chaperone"/>
    <property type="evidence" value="ECO:0007669"/>
    <property type="project" value="InterPro"/>
</dbReference>
<dbReference type="PRINTS" id="PR00301">
    <property type="entry name" value="HEATSHOCK70"/>
</dbReference>
<dbReference type="FunFam" id="3.30.420.40:FF:000028">
    <property type="entry name" value="heat shock 70 kDa protein-like"/>
    <property type="match status" value="1"/>
</dbReference>
<reference evidence="4" key="1">
    <citation type="submission" date="2020-05" db="EMBL/GenBank/DDBJ databases">
        <authorList>
            <person name="Rincon C."/>
            <person name="Sanders R I."/>
            <person name="Robbins C."/>
            <person name="Chaturvedi A."/>
        </authorList>
    </citation>
    <scope>NUCLEOTIDE SEQUENCE</scope>
    <source>
        <strain evidence="4">CHB12</strain>
    </source>
</reference>
<proteinExistence type="inferred from homology"/>
<organism evidence="4 5">
    <name type="scientific">Rhizophagus irregularis</name>
    <dbReference type="NCBI Taxonomy" id="588596"/>
    <lineage>
        <taxon>Eukaryota</taxon>
        <taxon>Fungi</taxon>
        <taxon>Fungi incertae sedis</taxon>
        <taxon>Mucoromycota</taxon>
        <taxon>Glomeromycotina</taxon>
        <taxon>Glomeromycetes</taxon>
        <taxon>Glomerales</taxon>
        <taxon>Glomeraceae</taxon>
        <taxon>Rhizophagus</taxon>
    </lineage>
</organism>
<dbReference type="GO" id="GO:0005524">
    <property type="term" value="F:ATP binding"/>
    <property type="evidence" value="ECO:0007669"/>
    <property type="project" value="UniProtKB-KW"/>
</dbReference>
<sequence length="87" mass="9904">MIYELYEWKLKIILSTKCNVPNSQFIQSNGKPVGIDFGTSYFCVGVWQNDDRIEIIANDQDNRITPSYVAFTDTEILIGDAAKIKLL</sequence>
<dbReference type="VEuPathDB" id="FungiDB:RhiirFUN_006873"/>
<comment type="caution">
    <text evidence="4">The sequence shown here is derived from an EMBL/GenBank/DDBJ whole genome shotgun (WGS) entry which is preliminary data.</text>
</comment>
<dbReference type="PANTHER" id="PTHR19375">
    <property type="entry name" value="HEAT SHOCK PROTEIN 70KDA"/>
    <property type="match status" value="1"/>
</dbReference>
<keyword evidence="2" id="KW-0547">Nucleotide-binding</keyword>
<dbReference type="Pfam" id="PF00012">
    <property type="entry name" value="HSP70"/>
    <property type="match status" value="1"/>
</dbReference>
<dbReference type="Gene3D" id="3.30.420.40">
    <property type="match status" value="1"/>
</dbReference>
<dbReference type="InterPro" id="IPR013126">
    <property type="entry name" value="Hsp_70_fam"/>
</dbReference>
<evidence type="ECO:0000256" key="2">
    <source>
        <dbReference type="ARBA" id="ARBA00022741"/>
    </source>
</evidence>
<evidence type="ECO:0000313" key="5">
    <source>
        <dbReference type="Proteomes" id="UP000684084"/>
    </source>
</evidence>
<keyword evidence="3" id="KW-0067">ATP-binding</keyword>
<evidence type="ECO:0000313" key="4">
    <source>
        <dbReference type="EMBL" id="CAB5395880.1"/>
    </source>
</evidence>
<name>A0A915ZYG9_9GLOM</name>
<dbReference type="InterPro" id="IPR043129">
    <property type="entry name" value="ATPase_NBD"/>
</dbReference>
<evidence type="ECO:0000256" key="1">
    <source>
        <dbReference type="ARBA" id="ARBA00007381"/>
    </source>
</evidence>
<dbReference type="EMBL" id="CAGKOT010000105">
    <property type="protein sequence ID" value="CAB5395880.1"/>
    <property type="molecule type" value="Genomic_DNA"/>
</dbReference>
<dbReference type="SUPFAM" id="SSF53067">
    <property type="entry name" value="Actin-like ATPase domain"/>
    <property type="match status" value="1"/>
</dbReference>
<gene>
    <name evidence="4" type="ORF">CHRIB12_LOCUS24062</name>
</gene>